<dbReference type="Gene3D" id="3.40.50.300">
    <property type="entry name" value="P-loop containing nucleotide triphosphate hydrolases"/>
    <property type="match status" value="1"/>
</dbReference>
<dbReference type="SUPFAM" id="SSF52540">
    <property type="entry name" value="P-loop containing nucleoside triphosphate hydrolases"/>
    <property type="match status" value="1"/>
</dbReference>
<comment type="caution">
    <text evidence="5">The sequence shown here is derived from an EMBL/GenBank/DDBJ whole genome shotgun (WGS) entry which is preliminary data.</text>
</comment>
<name>A0ABD5NPK1_9EURY</name>
<evidence type="ECO:0000313" key="6">
    <source>
        <dbReference type="Proteomes" id="UP001595846"/>
    </source>
</evidence>
<protein>
    <submittedName>
        <fullName evidence="5">ATP-binding protein</fullName>
    </submittedName>
</protein>
<gene>
    <name evidence="5" type="ORF">ACFOUR_11320</name>
</gene>
<dbReference type="PANTHER" id="PTHR16305">
    <property type="entry name" value="TESTICULAR SOLUBLE ADENYLYL CYCLASE"/>
    <property type="match status" value="1"/>
</dbReference>
<feature type="compositionally biased region" description="Low complexity" evidence="3">
    <location>
        <begin position="174"/>
        <end position="207"/>
    </location>
</feature>
<dbReference type="InterPro" id="IPR041664">
    <property type="entry name" value="AAA_16"/>
</dbReference>
<dbReference type="RefSeq" id="WP_256533650.1">
    <property type="nucleotide sequence ID" value="NZ_CP101824.1"/>
</dbReference>
<dbReference type="SMART" id="SM00028">
    <property type="entry name" value="TPR"/>
    <property type="match status" value="9"/>
</dbReference>
<evidence type="ECO:0000256" key="1">
    <source>
        <dbReference type="ARBA" id="ARBA00022741"/>
    </source>
</evidence>
<reference evidence="5 6" key="1">
    <citation type="journal article" date="2019" name="Int. J. Syst. Evol. Microbiol.">
        <title>The Global Catalogue of Microorganisms (GCM) 10K type strain sequencing project: providing services to taxonomists for standard genome sequencing and annotation.</title>
        <authorList>
            <consortium name="The Broad Institute Genomics Platform"/>
            <consortium name="The Broad Institute Genome Sequencing Center for Infectious Disease"/>
            <person name="Wu L."/>
            <person name="Ma J."/>
        </authorList>
    </citation>
    <scope>NUCLEOTIDE SEQUENCE [LARGE SCALE GENOMIC DNA]</scope>
    <source>
        <strain evidence="5 6">IBRC-M 10256</strain>
    </source>
</reference>
<dbReference type="Pfam" id="PF13424">
    <property type="entry name" value="TPR_12"/>
    <property type="match status" value="2"/>
</dbReference>
<dbReference type="InterPro" id="IPR027417">
    <property type="entry name" value="P-loop_NTPase"/>
</dbReference>
<dbReference type="EMBL" id="JBHSAQ010000010">
    <property type="protein sequence ID" value="MFC3958952.1"/>
    <property type="molecule type" value="Genomic_DNA"/>
</dbReference>
<organism evidence="5 6">
    <name type="scientific">Halovivax cerinus</name>
    <dbReference type="NCBI Taxonomy" id="1487865"/>
    <lineage>
        <taxon>Archaea</taxon>
        <taxon>Methanobacteriati</taxon>
        <taxon>Methanobacteriota</taxon>
        <taxon>Stenosarchaea group</taxon>
        <taxon>Halobacteria</taxon>
        <taxon>Halobacteriales</taxon>
        <taxon>Natrialbaceae</taxon>
        <taxon>Halovivax</taxon>
    </lineage>
</organism>
<evidence type="ECO:0000256" key="2">
    <source>
        <dbReference type="ARBA" id="ARBA00022840"/>
    </source>
</evidence>
<accession>A0ABD5NPK1</accession>
<dbReference type="Gene3D" id="1.25.40.10">
    <property type="entry name" value="Tetratricopeptide repeat domain"/>
    <property type="match status" value="3"/>
</dbReference>
<proteinExistence type="predicted"/>
<dbReference type="PANTHER" id="PTHR16305:SF28">
    <property type="entry name" value="GUANYLATE CYCLASE DOMAIN-CONTAINING PROTEIN"/>
    <property type="match status" value="1"/>
</dbReference>
<dbReference type="GO" id="GO:0005524">
    <property type="term" value="F:ATP binding"/>
    <property type="evidence" value="ECO:0007669"/>
    <property type="project" value="UniProtKB-KW"/>
</dbReference>
<evidence type="ECO:0000259" key="4">
    <source>
        <dbReference type="Pfam" id="PF13191"/>
    </source>
</evidence>
<dbReference type="GeneID" id="73902781"/>
<keyword evidence="6" id="KW-1185">Reference proteome</keyword>
<dbReference type="InterPro" id="IPR011990">
    <property type="entry name" value="TPR-like_helical_dom_sf"/>
</dbReference>
<dbReference type="AlphaFoldDB" id="A0ABD5NPK1"/>
<dbReference type="InterPro" id="IPR036390">
    <property type="entry name" value="WH_DNA-bd_sf"/>
</dbReference>
<dbReference type="InterPro" id="IPR019734">
    <property type="entry name" value="TPR_rpt"/>
</dbReference>
<feature type="compositionally biased region" description="Basic and acidic residues" evidence="3">
    <location>
        <begin position="163"/>
        <end position="173"/>
    </location>
</feature>
<evidence type="ECO:0000256" key="3">
    <source>
        <dbReference type="SAM" id="MobiDB-lite"/>
    </source>
</evidence>
<dbReference type="Proteomes" id="UP001595846">
    <property type="component" value="Unassembled WGS sequence"/>
</dbReference>
<dbReference type="SUPFAM" id="SSF81901">
    <property type="entry name" value="HCP-like"/>
    <property type="match status" value="1"/>
</dbReference>
<keyword evidence="1" id="KW-0547">Nucleotide-binding</keyword>
<evidence type="ECO:0000313" key="5">
    <source>
        <dbReference type="EMBL" id="MFC3958952.1"/>
    </source>
</evidence>
<sequence length="1099" mass="119944">MTEYGVDDLVVLALDSTADGDGSATTVELSETIAFGESLADRVQLLTTLASLARADLVEESVDERDRTRYRLTDAGRDRAAELRAELAAERVTVSDGTDERECALTDVRDVAGISIAEALVRRSPSGELVLADAFDAVVNREDEFDRLTTTFDAVTATAVDTRSTHSDTRSTDSDTASDATEPASDATDTASDATEPASDATWSTADADTPRTVVVTGDAGVGKTTLVEAFLDRVRDRCGAVYVGRSRPGGDAPFEPIAAALDADDASPPAFDVDAALETPDAEAYRAHRTRLYDDIASWLETRAADGPVVLVVEDLQWADSATLDLLAHLHSSLGEGILLLCTYRSDDVDETDPLAERVPADAVRPVALPLESFDRQTTATLVEHELRQRGVPTAFTDAVYAVTGGNPLFVVETVAAALEDGSLDPRVDRYPTSTTTLSAPDVVETTIRRRFDRLDPETRELVDTAALADEPFAVETLGSLCSLPPAQLGDRVDLLVDAGIWRETDGGYRFRSHVLRSGAQSALEPDARRERHRAIAAHLADVEDPNHARIATHLDRAGDAATALEHYRLAAEDAEETYAHDVASSHYERALSIARELDRDDDVLALLESLGDGYYTRGEFDEADRYFRYVREAADDPERIRRSYYYQARMHFEQSEYERTATLARRGLDAGGDEVTEMVCWLVDYLGSAHMKRSDHDAAIEQFERQRELAESIDFRLSLGRSYQNLATVSRRTGAIEDAVAYGERAVALLETASADRELARCLNDVALVYRSAGRTEDYVEALERCHDLAEETGNVRARILAKNNLGVAAQSRGDWGDARSYYEDVVALAELTEDTDTVALSLWNQSIVDVALGDLPGAIDGFERALSLVEGSAEIQKVTHFHTNVSRAYLLAGDVDAARWHVATGQRLAVEHDLPHLRATSAINAATIERERGAIDVALEHLRSARSEFDSTEDVRTETALLDQFARTYVAAGEPSTALEYARRAHDAAPDGTRQATLRAAVTLGAALRAAGRRTDARDHLESTLADAQTISRQSTIRARRELARLERDLGNADRAREHYATGIDLARSAGMTLYVTQLSHESSRLDENAAVADDR</sequence>
<dbReference type="SUPFAM" id="SSF46785">
    <property type="entry name" value="Winged helix' DNA-binding domain"/>
    <property type="match status" value="1"/>
</dbReference>
<feature type="domain" description="Orc1-like AAA ATPase" evidence="4">
    <location>
        <begin position="205"/>
        <end position="336"/>
    </location>
</feature>
<dbReference type="SUPFAM" id="SSF48452">
    <property type="entry name" value="TPR-like"/>
    <property type="match status" value="2"/>
</dbReference>
<keyword evidence="2 5" id="KW-0067">ATP-binding</keyword>
<dbReference type="Pfam" id="PF13191">
    <property type="entry name" value="AAA_16"/>
    <property type="match status" value="1"/>
</dbReference>
<feature type="region of interest" description="Disordered" evidence="3">
    <location>
        <begin position="160"/>
        <end position="207"/>
    </location>
</feature>